<dbReference type="Pfam" id="PF02653">
    <property type="entry name" value="BPD_transp_2"/>
    <property type="match status" value="1"/>
</dbReference>
<dbReference type="CDD" id="cd06581">
    <property type="entry name" value="TM_PBP1_LivM_like"/>
    <property type="match status" value="1"/>
</dbReference>
<dbReference type="AlphaFoldDB" id="A0A2P8E3N1"/>
<reference evidence="7 8" key="1">
    <citation type="submission" date="2018-03" db="EMBL/GenBank/DDBJ databases">
        <title>Genomic Encyclopedia of Archaeal and Bacterial Type Strains, Phase II (KMG-II): from individual species to whole genera.</title>
        <authorList>
            <person name="Goeker M."/>
        </authorList>
    </citation>
    <scope>NUCLEOTIDE SEQUENCE [LARGE SCALE GENOMIC DNA]</scope>
    <source>
        <strain evidence="7 8">DSM 45211</strain>
    </source>
</reference>
<evidence type="ECO:0000256" key="4">
    <source>
        <dbReference type="ARBA" id="ARBA00022989"/>
    </source>
</evidence>
<keyword evidence="2" id="KW-1003">Cell membrane</keyword>
<dbReference type="InterPro" id="IPR001851">
    <property type="entry name" value="ABC_transp_permease"/>
</dbReference>
<feature type="transmembrane region" description="Helical" evidence="6">
    <location>
        <begin position="155"/>
        <end position="176"/>
    </location>
</feature>
<dbReference type="Proteomes" id="UP000243528">
    <property type="component" value="Unassembled WGS sequence"/>
</dbReference>
<protein>
    <submittedName>
        <fullName evidence="7">Amino acid/amide ABC transporter membrane protein 2 (HAAT family)</fullName>
    </submittedName>
</protein>
<proteinExistence type="predicted"/>
<keyword evidence="3 6" id="KW-0812">Transmembrane</keyword>
<feature type="transmembrane region" description="Helical" evidence="6">
    <location>
        <begin position="38"/>
        <end position="59"/>
    </location>
</feature>
<feature type="transmembrane region" description="Helical" evidence="6">
    <location>
        <begin position="235"/>
        <end position="252"/>
    </location>
</feature>
<dbReference type="PANTHER" id="PTHR30482:SF10">
    <property type="entry name" value="HIGH-AFFINITY BRANCHED-CHAIN AMINO ACID TRANSPORT PROTEIN BRAE"/>
    <property type="match status" value="1"/>
</dbReference>
<accession>A0A2P8E3N1</accession>
<feature type="transmembrane region" description="Helical" evidence="6">
    <location>
        <begin position="292"/>
        <end position="313"/>
    </location>
</feature>
<evidence type="ECO:0000256" key="6">
    <source>
        <dbReference type="SAM" id="Phobius"/>
    </source>
</evidence>
<feature type="transmembrane region" description="Helical" evidence="6">
    <location>
        <begin position="65"/>
        <end position="85"/>
    </location>
</feature>
<evidence type="ECO:0000313" key="7">
    <source>
        <dbReference type="EMBL" id="PSL04085.1"/>
    </source>
</evidence>
<dbReference type="OrthoDB" id="9814461at2"/>
<evidence type="ECO:0000256" key="1">
    <source>
        <dbReference type="ARBA" id="ARBA00004651"/>
    </source>
</evidence>
<gene>
    <name evidence="7" type="ORF">CLV30_10687</name>
</gene>
<name>A0A2P8E3N1_9ACTN</name>
<comment type="subcellular location">
    <subcellularLocation>
        <location evidence="1">Cell membrane</location>
        <topology evidence="1">Multi-pass membrane protein</topology>
    </subcellularLocation>
</comment>
<dbReference type="GO" id="GO:0005886">
    <property type="term" value="C:plasma membrane"/>
    <property type="evidence" value="ECO:0007669"/>
    <property type="project" value="UniProtKB-SubCell"/>
</dbReference>
<evidence type="ECO:0000256" key="2">
    <source>
        <dbReference type="ARBA" id="ARBA00022475"/>
    </source>
</evidence>
<dbReference type="PANTHER" id="PTHR30482">
    <property type="entry name" value="HIGH-AFFINITY BRANCHED-CHAIN AMINO ACID TRANSPORT SYSTEM PERMEASE"/>
    <property type="match status" value="1"/>
</dbReference>
<evidence type="ECO:0000256" key="5">
    <source>
        <dbReference type="ARBA" id="ARBA00023136"/>
    </source>
</evidence>
<feature type="transmembrane region" description="Helical" evidence="6">
    <location>
        <begin position="259"/>
        <end position="280"/>
    </location>
</feature>
<comment type="caution">
    <text evidence="7">The sequence shown here is derived from an EMBL/GenBank/DDBJ whole genome shotgun (WGS) entry which is preliminary data.</text>
</comment>
<feature type="transmembrane region" description="Helical" evidence="6">
    <location>
        <begin position="209"/>
        <end position="229"/>
    </location>
</feature>
<dbReference type="RefSeq" id="WP_106537109.1">
    <property type="nucleotide sequence ID" value="NZ_ML142900.1"/>
</dbReference>
<sequence>MDWASILGNGLRSGFGPQAASYALLAIGLNMHYGFTGLLNFGQVGFMLVGAYGVGISVATFGWSMWVGVLVGILGAIVLALIVGIPTLRLRADYFAVTTIAVAEVLRLIVRSGSAEEVTGGPFGLQSIADEFHALNPIPNGTYGIGGLSYSSGQLWSLLVTWGVALVATVVVILLMRSPWGRVIKAIREDEEVARALGKGVFSYKLQSLVIGGVIGALGGVMFAIAGQTVNADTYQPQVTFFAYTVLILGGAATRFGPLVGAVLFWFLFSSVSAALRQAANAEYLPGFMTTGGATGAVVLATVGLALVLLMVFRPQGLMGRRQDVITLTS</sequence>
<organism evidence="7 8">
    <name type="scientific">Haloactinopolyspora alba</name>
    <dbReference type="NCBI Taxonomy" id="648780"/>
    <lineage>
        <taxon>Bacteria</taxon>
        <taxon>Bacillati</taxon>
        <taxon>Actinomycetota</taxon>
        <taxon>Actinomycetes</taxon>
        <taxon>Jiangellales</taxon>
        <taxon>Jiangellaceae</taxon>
        <taxon>Haloactinopolyspora</taxon>
    </lineage>
</organism>
<dbReference type="InterPro" id="IPR043428">
    <property type="entry name" value="LivM-like"/>
</dbReference>
<keyword evidence="4 6" id="KW-1133">Transmembrane helix</keyword>
<evidence type="ECO:0000313" key="8">
    <source>
        <dbReference type="Proteomes" id="UP000243528"/>
    </source>
</evidence>
<evidence type="ECO:0000256" key="3">
    <source>
        <dbReference type="ARBA" id="ARBA00022692"/>
    </source>
</evidence>
<keyword evidence="5 6" id="KW-0472">Membrane</keyword>
<keyword evidence="8" id="KW-1185">Reference proteome</keyword>
<dbReference type="EMBL" id="PYGE01000006">
    <property type="protein sequence ID" value="PSL04085.1"/>
    <property type="molecule type" value="Genomic_DNA"/>
</dbReference>
<dbReference type="GO" id="GO:0015658">
    <property type="term" value="F:branched-chain amino acid transmembrane transporter activity"/>
    <property type="evidence" value="ECO:0007669"/>
    <property type="project" value="InterPro"/>
</dbReference>